<keyword evidence="2" id="KW-1185">Reference proteome</keyword>
<dbReference type="Proteomes" id="UP001497482">
    <property type="component" value="Chromosome 20"/>
</dbReference>
<dbReference type="Gene3D" id="3.30.70.270">
    <property type="match status" value="1"/>
</dbReference>
<organism evidence="1 2">
    <name type="scientific">Knipowitschia caucasica</name>
    <name type="common">Caucasian dwarf goby</name>
    <name type="synonym">Pomatoschistus caucasicus</name>
    <dbReference type="NCBI Taxonomy" id="637954"/>
    <lineage>
        <taxon>Eukaryota</taxon>
        <taxon>Metazoa</taxon>
        <taxon>Chordata</taxon>
        <taxon>Craniata</taxon>
        <taxon>Vertebrata</taxon>
        <taxon>Euteleostomi</taxon>
        <taxon>Actinopterygii</taxon>
        <taxon>Neopterygii</taxon>
        <taxon>Teleostei</taxon>
        <taxon>Neoteleostei</taxon>
        <taxon>Acanthomorphata</taxon>
        <taxon>Gobiaria</taxon>
        <taxon>Gobiiformes</taxon>
        <taxon>Gobioidei</taxon>
        <taxon>Gobiidae</taxon>
        <taxon>Gobiinae</taxon>
        <taxon>Knipowitschia</taxon>
    </lineage>
</organism>
<sequence length="267" mass="30052">MQRSLDPLADFYERTQRSGETACSFAIALEATLREVEDTQNSGRPFPDRDAKLVRQFMRGLIEEDVFLRIAPMKPRMLSFRELQNELRNIAREAKKFNQPRQKKTFSQVQTVTNRQRLMTCCFGDLNYSHLPEKISKVKDWPQPTNRKEVLRFLGFAGYYRRFVESYAKIAAPLYRLTSGDPRKKKRGPGLRSGLARVVFLLLLGSACVVHASCAPGPSLGLGLLWDFAVIPPRLSPSSCCLRVRALSPAGTRRTACVAHVGAATSC</sequence>
<dbReference type="SUPFAM" id="SSF56672">
    <property type="entry name" value="DNA/RNA polymerases"/>
    <property type="match status" value="1"/>
</dbReference>
<dbReference type="InterPro" id="IPR043128">
    <property type="entry name" value="Rev_trsase/Diguanyl_cyclase"/>
</dbReference>
<dbReference type="InterPro" id="IPR051320">
    <property type="entry name" value="Viral_Replic_Matur_Polypro"/>
</dbReference>
<dbReference type="InterPro" id="IPR043502">
    <property type="entry name" value="DNA/RNA_pol_sf"/>
</dbReference>
<dbReference type="FunFam" id="3.30.70.270:FF:000020">
    <property type="entry name" value="Transposon Tf2-6 polyprotein-like Protein"/>
    <property type="match status" value="1"/>
</dbReference>
<evidence type="ECO:0000313" key="1">
    <source>
        <dbReference type="EMBL" id="CAL1594698.1"/>
    </source>
</evidence>
<accession>A0AAV2L111</accession>
<name>A0AAV2L111_KNICA</name>
<gene>
    <name evidence="1" type="ORF">KC01_LOCUS23643</name>
</gene>
<protein>
    <submittedName>
        <fullName evidence="1">Uncharacterized protein</fullName>
    </submittedName>
</protein>
<dbReference type="AlphaFoldDB" id="A0AAV2L111"/>
<proteinExistence type="predicted"/>
<dbReference type="EMBL" id="OZ035842">
    <property type="protein sequence ID" value="CAL1594698.1"/>
    <property type="molecule type" value="Genomic_DNA"/>
</dbReference>
<reference evidence="1 2" key="1">
    <citation type="submission" date="2024-04" db="EMBL/GenBank/DDBJ databases">
        <authorList>
            <person name="Waldvogel A.-M."/>
            <person name="Schoenle A."/>
        </authorList>
    </citation>
    <scope>NUCLEOTIDE SEQUENCE [LARGE SCALE GENOMIC DNA]</scope>
</reference>
<dbReference type="PANTHER" id="PTHR33064">
    <property type="entry name" value="POL PROTEIN"/>
    <property type="match status" value="1"/>
</dbReference>
<evidence type="ECO:0000313" key="2">
    <source>
        <dbReference type="Proteomes" id="UP001497482"/>
    </source>
</evidence>
<dbReference type="PANTHER" id="PTHR33064:SF37">
    <property type="entry name" value="RIBONUCLEASE H"/>
    <property type="match status" value="1"/>
</dbReference>